<dbReference type="InterPro" id="IPR000866">
    <property type="entry name" value="AhpC/TSA"/>
</dbReference>
<dbReference type="GO" id="GO:0016491">
    <property type="term" value="F:oxidoreductase activity"/>
    <property type="evidence" value="ECO:0007669"/>
    <property type="project" value="InterPro"/>
</dbReference>
<sequence>MKTLTLWIVVVAAVIGSGLSSAKPVIGQPAPSFSVADTRGNQVSLDDYAGKVVILEWTNHLCPFVEKHYASGNMQALQEKYTGEGVVWLSVISSAPGKQGHVSAQEADRLTTSRAAKPSRVLMDAAGTVGRLYAAKTTPHMYIIDSKGTLRYMGAIDSINSANVADIERATNYVEQGMTELLAGAVISKPVTRAYGCTVKY</sequence>
<evidence type="ECO:0000259" key="2">
    <source>
        <dbReference type="PROSITE" id="PS51352"/>
    </source>
</evidence>
<dbReference type="InterPro" id="IPR036249">
    <property type="entry name" value="Thioredoxin-like_sf"/>
</dbReference>
<dbReference type="OrthoDB" id="9781543at2"/>
<dbReference type="Gene3D" id="3.40.30.10">
    <property type="entry name" value="Glutaredoxin"/>
    <property type="match status" value="1"/>
</dbReference>
<dbReference type="Pfam" id="PF00578">
    <property type="entry name" value="AhpC-TSA"/>
    <property type="match status" value="1"/>
</dbReference>
<comment type="caution">
    <text evidence="3">The sequence shown here is derived from an EMBL/GenBank/DDBJ whole genome shotgun (WGS) entry which is preliminary data.</text>
</comment>
<name>A0A545U5E0_9GAMM</name>
<dbReference type="PANTHER" id="PTHR43640">
    <property type="entry name" value="OS07G0260300 PROTEIN"/>
    <property type="match status" value="1"/>
</dbReference>
<dbReference type="AlphaFoldDB" id="A0A545U5E0"/>
<accession>A0A545U5E0</accession>
<organism evidence="3 4">
    <name type="scientific">Exilibacterium tricleocarpae</name>
    <dbReference type="NCBI Taxonomy" id="2591008"/>
    <lineage>
        <taxon>Bacteria</taxon>
        <taxon>Pseudomonadati</taxon>
        <taxon>Pseudomonadota</taxon>
        <taxon>Gammaproteobacteria</taxon>
        <taxon>Cellvibrionales</taxon>
        <taxon>Cellvibrionaceae</taxon>
        <taxon>Exilibacterium</taxon>
    </lineage>
</organism>
<proteinExistence type="predicted"/>
<dbReference type="InterPro" id="IPR013766">
    <property type="entry name" value="Thioredoxin_domain"/>
</dbReference>
<dbReference type="GO" id="GO:0016209">
    <property type="term" value="F:antioxidant activity"/>
    <property type="evidence" value="ECO:0007669"/>
    <property type="project" value="InterPro"/>
</dbReference>
<evidence type="ECO:0000313" key="3">
    <source>
        <dbReference type="EMBL" id="TQV84689.1"/>
    </source>
</evidence>
<feature type="domain" description="Thioredoxin" evidence="2">
    <location>
        <begin position="24"/>
        <end position="176"/>
    </location>
</feature>
<reference evidence="3 4" key="1">
    <citation type="submission" date="2019-06" db="EMBL/GenBank/DDBJ databases">
        <title>Whole genome sequence for Cellvibrionaceae sp. R142.</title>
        <authorList>
            <person name="Wang G."/>
        </authorList>
    </citation>
    <scope>NUCLEOTIDE SEQUENCE [LARGE SCALE GENOMIC DNA]</scope>
    <source>
        <strain evidence="3 4">R142</strain>
    </source>
</reference>
<keyword evidence="1" id="KW-0732">Signal</keyword>
<dbReference type="SUPFAM" id="SSF52833">
    <property type="entry name" value="Thioredoxin-like"/>
    <property type="match status" value="1"/>
</dbReference>
<dbReference type="InterPro" id="IPR047262">
    <property type="entry name" value="PRX-like1"/>
</dbReference>
<dbReference type="PANTHER" id="PTHR43640:SF1">
    <property type="entry name" value="THIOREDOXIN-DEPENDENT PEROXIREDOXIN"/>
    <property type="match status" value="1"/>
</dbReference>
<dbReference type="PROSITE" id="PS51352">
    <property type="entry name" value="THIOREDOXIN_2"/>
    <property type="match status" value="1"/>
</dbReference>
<keyword evidence="4" id="KW-1185">Reference proteome</keyword>
<dbReference type="EMBL" id="VHSG01000005">
    <property type="protein sequence ID" value="TQV84689.1"/>
    <property type="molecule type" value="Genomic_DNA"/>
</dbReference>
<feature type="signal peptide" evidence="1">
    <location>
        <begin position="1"/>
        <end position="22"/>
    </location>
</feature>
<dbReference type="Proteomes" id="UP000319732">
    <property type="component" value="Unassembled WGS sequence"/>
</dbReference>
<dbReference type="RefSeq" id="WP_142902895.1">
    <property type="nucleotide sequence ID" value="NZ_ML660088.1"/>
</dbReference>
<protein>
    <submittedName>
        <fullName evidence="3">Redoxin domain-containing protein</fullName>
    </submittedName>
</protein>
<evidence type="ECO:0000313" key="4">
    <source>
        <dbReference type="Proteomes" id="UP000319732"/>
    </source>
</evidence>
<feature type="chain" id="PRO_5021766244" evidence="1">
    <location>
        <begin position="23"/>
        <end position="201"/>
    </location>
</feature>
<gene>
    <name evidence="3" type="ORF">FKG94_03975</name>
</gene>
<evidence type="ECO:0000256" key="1">
    <source>
        <dbReference type="SAM" id="SignalP"/>
    </source>
</evidence>